<dbReference type="Proteomes" id="UP001190466">
    <property type="component" value="Chromosome"/>
</dbReference>
<feature type="domain" description="UspA" evidence="2">
    <location>
        <begin position="8"/>
        <end position="148"/>
    </location>
</feature>
<gene>
    <name evidence="3" type="ORF">MU0050_001821</name>
</gene>
<evidence type="ECO:0000259" key="2">
    <source>
        <dbReference type="Pfam" id="PF00582"/>
    </source>
</evidence>
<organism evidence="3 4">
    <name type="scientific">[Mycobacterium] wendilense</name>
    <dbReference type="NCBI Taxonomy" id="3064284"/>
    <lineage>
        <taxon>Bacteria</taxon>
        <taxon>Bacillati</taxon>
        <taxon>Actinomycetota</taxon>
        <taxon>Actinomycetes</taxon>
        <taxon>Mycobacteriales</taxon>
        <taxon>Mycobacteriaceae</taxon>
        <taxon>Mycolicibacter</taxon>
    </lineage>
</organism>
<reference evidence="3 4" key="1">
    <citation type="submission" date="2023-08" db="EMBL/GenBank/DDBJ databases">
        <authorList>
            <person name="Folkvardsen B D."/>
            <person name="Norman A."/>
        </authorList>
    </citation>
    <scope>NUCLEOTIDE SEQUENCE [LARGE SCALE GENOMIC DNA]</scope>
    <source>
        <strain evidence="3 4">Mu0050</strain>
    </source>
</reference>
<dbReference type="EMBL" id="OY726395">
    <property type="protein sequence ID" value="CAJ1581956.1"/>
    <property type="molecule type" value="Genomic_DNA"/>
</dbReference>
<evidence type="ECO:0000256" key="1">
    <source>
        <dbReference type="ARBA" id="ARBA00008791"/>
    </source>
</evidence>
<feature type="domain" description="UspA" evidence="2">
    <location>
        <begin position="160"/>
        <end position="291"/>
    </location>
</feature>
<dbReference type="InterPro" id="IPR014729">
    <property type="entry name" value="Rossmann-like_a/b/a_fold"/>
</dbReference>
<protein>
    <submittedName>
        <fullName evidence="3">Universal stress protein</fullName>
    </submittedName>
</protein>
<dbReference type="PANTHER" id="PTHR46268:SF6">
    <property type="entry name" value="UNIVERSAL STRESS PROTEIN UP12"/>
    <property type="match status" value="1"/>
</dbReference>
<name>A0ABN9P0W1_9MYCO</name>
<evidence type="ECO:0000313" key="4">
    <source>
        <dbReference type="Proteomes" id="UP001190466"/>
    </source>
</evidence>
<comment type="similarity">
    <text evidence="1">Belongs to the universal stress protein A family.</text>
</comment>
<sequence length="298" mass="31362">MSVSAKHAVLVGVDGSPSSNAAVDWAARTAAMRGLPLVMVHVIPEPKAALGVNVIRSPQVWQSLEREAKRVLAESRTIAEQATVGSGPLRIEVASISDPAVAALVRLSEEAELVVVGSRGLGRIPRRLLGSVSAGLAHHSHCPVAIVHDEKRGDMARLPVVVGIDGSPASEAATALAFEEASRRGVELIALHAWSDNLIIELPGNEWESAHPKAAEALAERLAGWQERYPDVSVRRVVVPDRPARRLIKHSQDAQLVVVGSRGRGGFTGMLLGSVSAAVAEAAHSPVIVARPAPAERS</sequence>
<dbReference type="Pfam" id="PF00582">
    <property type="entry name" value="Usp"/>
    <property type="match status" value="2"/>
</dbReference>
<dbReference type="InterPro" id="IPR006015">
    <property type="entry name" value="Universal_stress_UspA"/>
</dbReference>
<accession>A0ABN9P0W1</accession>
<proteinExistence type="inferred from homology"/>
<dbReference type="PRINTS" id="PR01438">
    <property type="entry name" value="UNVRSLSTRESS"/>
</dbReference>
<keyword evidence="4" id="KW-1185">Reference proteome</keyword>
<dbReference type="InterPro" id="IPR006016">
    <property type="entry name" value="UspA"/>
</dbReference>
<dbReference type="SUPFAM" id="SSF52402">
    <property type="entry name" value="Adenine nucleotide alpha hydrolases-like"/>
    <property type="match status" value="2"/>
</dbReference>
<dbReference type="RefSeq" id="WP_316516143.1">
    <property type="nucleotide sequence ID" value="NZ_OY726395.1"/>
</dbReference>
<dbReference type="Gene3D" id="3.40.50.620">
    <property type="entry name" value="HUPs"/>
    <property type="match status" value="2"/>
</dbReference>
<evidence type="ECO:0000313" key="3">
    <source>
        <dbReference type="EMBL" id="CAJ1581956.1"/>
    </source>
</evidence>
<dbReference type="PANTHER" id="PTHR46268">
    <property type="entry name" value="STRESS RESPONSE PROTEIN NHAX"/>
    <property type="match status" value="1"/>
</dbReference>